<keyword evidence="2" id="KW-1185">Reference proteome</keyword>
<protein>
    <submittedName>
        <fullName evidence="1">Uncharacterized protein</fullName>
    </submittedName>
</protein>
<reference evidence="1" key="1">
    <citation type="submission" date="2023-10" db="EMBL/GenBank/DDBJ databases">
        <authorList>
            <person name="Chen Y."/>
            <person name="Shah S."/>
            <person name="Dougan E. K."/>
            <person name="Thang M."/>
            <person name="Chan C."/>
        </authorList>
    </citation>
    <scope>NUCLEOTIDE SEQUENCE [LARGE SCALE GENOMIC DNA]</scope>
</reference>
<comment type="caution">
    <text evidence="1">The sequence shown here is derived from an EMBL/GenBank/DDBJ whole genome shotgun (WGS) entry which is preliminary data.</text>
</comment>
<feature type="non-terminal residue" evidence="1">
    <location>
        <position position="218"/>
    </location>
</feature>
<gene>
    <name evidence="1" type="ORF">PCOR1329_LOCUS618</name>
</gene>
<evidence type="ECO:0000313" key="2">
    <source>
        <dbReference type="Proteomes" id="UP001189429"/>
    </source>
</evidence>
<dbReference type="EMBL" id="CAUYUJ010000134">
    <property type="protein sequence ID" value="CAK0788896.1"/>
    <property type="molecule type" value="Genomic_DNA"/>
</dbReference>
<evidence type="ECO:0000313" key="1">
    <source>
        <dbReference type="EMBL" id="CAK0788896.1"/>
    </source>
</evidence>
<name>A0ABN9PCP0_9DINO</name>
<proteinExistence type="predicted"/>
<organism evidence="1 2">
    <name type="scientific">Prorocentrum cordatum</name>
    <dbReference type="NCBI Taxonomy" id="2364126"/>
    <lineage>
        <taxon>Eukaryota</taxon>
        <taxon>Sar</taxon>
        <taxon>Alveolata</taxon>
        <taxon>Dinophyceae</taxon>
        <taxon>Prorocentrales</taxon>
        <taxon>Prorocentraceae</taxon>
        <taxon>Prorocentrum</taxon>
    </lineage>
</organism>
<accession>A0ABN9PCP0</accession>
<dbReference type="Proteomes" id="UP001189429">
    <property type="component" value="Unassembled WGS sequence"/>
</dbReference>
<sequence>MAGAGDSWLAALSDVGSDTAVDDDVGESWLSALGAVSDKADAGQELPQPDGDDWLAGVDALSCDDCSADGDVDGELDHEMALVPVEVKKDVYWASHACRHVPDSDLDESAFKIATEVMDDDPLTGRITSNARNLDESRSKYRDTLKIMAGCALQVERNVWKHAEELLVSYAGSSKRVELLCYVEYASYDSTDFILQSTQTVTETLDDGHSIVDHGAPP</sequence>